<dbReference type="SUPFAM" id="SSF109998">
    <property type="entry name" value="Triger factor/SurA peptide-binding domain-like"/>
    <property type="match status" value="1"/>
</dbReference>
<keyword evidence="11" id="KW-0697">Rotamase</keyword>
<evidence type="ECO:0000313" key="14">
    <source>
        <dbReference type="EMBL" id="THJ31158.1"/>
    </source>
</evidence>
<dbReference type="Gene3D" id="1.10.4030.10">
    <property type="entry name" value="Porin chaperone SurA, peptide-binding domain"/>
    <property type="match status" value="1"/>
</dbReference>
<dbReference type="PROSITE" id="PS50198">
    <property type="entry name" value="PPIC_PPIASE_2"/>
    <property type="match status" value="1"/>
</dbReference>
<keyword evidence="7" id="KW-0143">Chaperone</keyword>
<evidence type="ECO:0000256" key="6">
    <source>
        <dbReference type="ARBA" id="ARBA00023136"/>
    </source>
</evidence>
<evidence type="ECO:0000256" key="7">
    <source>
        <dbReference type="ARBA" id="ARBA00023186"/>
    </source>
</evidence>
<evidence type="ECO:0000256" key="4">
    <source>
        <dbReference type="ARBA" id="ARBA00022692"/>
    </source>
</evidence>
<dbReference type="GO" id="GO:0005886">
    <property type="term" value="C:plasma membrane"/>
    <property type="evidence" value="ECO:0007669"/>
    <property type="project" value="UniProtKB-SubCell"/>
</dbReference>
<organism evidence="14 15">
    <name type="scientific">Lampropedia aestuarii</name>
    <dbReference type="NCBI Taxonomy" id="2562762"/>
    <lineage>
        <taxon>Bacteria</taxon>
        <taxon>Pseudomonadati</taxon>
        <taxon>Pseudomonadota</taxon>
        <taxon>Betaproteobacteria</taxon>
        <taxon>Burkholderiales</taxon>
        <taxon>Comamonadaceae</taxon>
        <taxon>Lampropedia</taxon>
    </lineage>
</organism>
<sequence>MFDFIRKHLKVVMIVFFPLVIFAFVFVGMDPSMYTQRSPVVAKVGSTEITQNDWDFQQRNYADNARQSNPQLTSAELDSPQQRYVVLEGLVRDAVFAQVINDRNYVISNNQLARDLVKQPEIAALRGADGRMDMQGYRDLLMQYGMSSEGYEANVRRQLAMQQVLGIAQTTSILTPVQANLAVDAVFQNRNLQVKRFTAGDYAAQVAVTDEALKSFYDANQALFQRPEQVDIEYVVLDLQHLMDRIEINEEELRSYYENNKASYATSQEQRHARHILYAADTSMSQTQRDAVRAKADAALKQLREDPSRFEAIAKAESDDTGSKDSGGDLGFFGRGAMVADFDNAVFKMQPNDISEVIPTEYGYHIIELVDIKPAAIPAYEELRDRLAQDVKNNLARNQFLEQAETLRNIAHDQSDSLQPVADELGLSIQTAKGLSRTPQPDSPEVLQSAPVLQALFDSRATQDRENIDAVDIGNSQIITARVVQLNPAQVQPLDEVKDQVKTLLIEQESAQLARQAGEEALKAWKADAKNTEGSEAMLISRQQPQGLSPADVNTILTLPSTQLPQVLGFTQTDGSYLVANVQSIAPLFAESMDEQQRTQLRDMYDMQVAQSLAAAETEAYYEVLKQALKVQIRAPRP</sequence>
<comment type="similarity">
    <text evidence="8">Belongs to the PpiD chaperone family.</text>
</comment>
<keyword evidence="2" id="KW-1003">Cell membrane</keyword>
<evidence type="ECO:0000256" key="2">
    <source>
        <dbReference type="ARBA" id="ARBA00022475"/>
    </source>
</evidence>
<dbReference type="RefSeq" id="WP_136407697.1">
    <property type="nucleotide sequence ID" value="NZ_SSWX01000027.1"/>
</dbReference>
<keyword evidence="3" id="KW-0997">Cell inner membrane</keyword>
<evidence type="ECO:0000313" key="15">
    <source>
        <dbReference type="Proteomes" id="UP000306236"/>
    </source>
</evidence>
<proteinExistence type="inferred from homology"/>
<keyword evidence="5 12" id="KW-1133">Transmembrane helix</keyword>
<dbReference type="InterPro" id="IPR027304">
    <property type="entry name" value="Trigger_fact/SurA_dom_sf"/>
</dbReference>
<evidence type="ECO:0000256" key="3">
    <source>
        <dbReference type="ARBA" id="ARBA00022519"/>
    </source>
</evidence>
<evidence type="ECO:0000256" key="5">
    <source>
        <dbReference type="ARBA" id="ARBA00022989"/>
    </source>
</evidence>
<dbReference type="Pfam" id="PF00639">
    <property type="entry name" value="Rotamase"/>
    <property type="match status" value="1"/>
</dbReference>
<evidence type="ECO:0000259" key="13">
    <source>
        <dbReference type="PROSITE" id="PS50198"/>
    </source>
</evidence>
<gene>
    <name evidence="14" type="ORF">E8K88_16080</name>
</gene>
<accession>A0A4S5BN41</accession>
<evidence type="ECO:0000256" key="12">
    <source>
        <dbReference type="SAM" id="Phobius"/>
    </source>
</evidence>
<dbReference type="PANTHER" id="PTHR47529">
    <property type="entry name" value="PEPTIDYL-PROLYL CIS-TRANS ISOMERASE D"/>
    <property type="match status" value="1"/>
</dbReference>
<reference evidence="14 15" key="1">
    <citation type="submission" date="2019-04" db="EMBL/GenBank/DDBJ databases">
        <title>Lampropedia sp YIM MLB12 draf genome.</title>
        <authorList>
            <person name="Wang Y.-X."/>
        </authorList>
    </citation>
    <scope>NUCLEOTIDE SEQUENCE [LARGE SCALE GENOMIC DNA]</scope>
    <source>
        <strain evidence="14 15">YIM MLB12</strain>
    </source>
</reference>
<keyword evidence="15" id="KW-1185">Reference proteome</keyword>
<dbReference type="InterPro" id="IPR052029">
    <property type="entry name" value="PpiD_chaperone"/>
</dbReference>
<dbReference type="PANTHER" id="PTHR47529:SF1">
    <property type="entry name" value="PERIPLASMIC CHAPERONE PPID"/>
    <property type="match status" value="1"/>
</dbReference>
<keyword evidence="6 12" id="KW-0472">Membrane</keyword>
<evidence type="ECO:0000256" key="9">
    <source>
        <dbReference type="ARBA" id="ARBA00040743"/>
    </source>
</evidence>
<evidence type="ECO:0000256" key="10">
    <source>
        <dbReference type="ARBA" id="ARBA00042775"/>
    </source>
</evidence>
<comment type="subcellular location">
    <subcellularLocation>
        <location evidence="1">Cell inner membrane</location>
        <topology evidence="1">Single-pass type II membrane protein</topology>
        <orientation evidence="1">Periplasmic side</orientation>
    </subcellularLocation>
</comment>
<dbReference type="AlphaFoldDB" id="A0A4S5BN41"/>
<dbReference type="EMBL" id="SSWX01000027">
    <property type="protein sequence ID" value="THJ31158.1"/>
    <property type="molecule type" value="Genomic_DNA"/>
</dbReference>
<comment type="caution">
    <text evidence="14">The sequence shown here is derived from an EMBL/GenBank/DDBJ whole genome shotgun (WGS) entry which is preliminary data.</text>
</comment>
<dbReference type="InterPro" id="IPR046357">
    <property type="entry name" value="PPIase_dom_sf"/>
</dbReference>
<evidence type="ECO:0000256" key="11">
    <source>
        <dbReference type="PROSITE-ProRule" id="PRU00278"/>
    </source>
</evidence>
<evidence type="ECO:0000256" key="8">
    <source>
        <dbReference type="ARBA" id="ARBA00038408"/>
    </source>
</evidence>
<feature type="domain" description="PpiC" evidence="13">
    <location>
        <begin position="268"/>
        <end position="371"/>
    </location>
</feature>
<dbReference type="SUPFAM" id="SSF54534">
    <property type="entry name" value="FKBP-like"/>
    <property type="match status" value="1"/>
</dbReference>
<keyword evidence="4 12" id="KW-0812">Transmembrane</keyword>
<dbReference type="GO" id="GO:0003755">
    <property type="term" value="F:peptidyl-prolyl cis-trans isomerase activity"/>
    <property type="evidence" value="ECO:0007669"/>
    <property type="project" value="UniProtKB-KW"/>
</dbReference>
<dbReference type="InterPro" id="IPR000297">
    <property type="entry name" value="PPIase_PpiC"/>
</dbReference>
<protein>
    <recommendedName>
        <fullName evidence="9">Periplasmic chaperone PpiD</fullName>
    </recommendedName>
    <alternativeName>
        <fullName evidence="10">Periplasmic folding chaperone</fullName>
    </alternativeName>
</protein>
<feature type="transmembrane region" description="Helical" evidence="12">
    <location>
        <begin position="12"/>
        <end position="29"/>
    </location>
</feature>
<dbReference type="Proteomes" id="UP000306236">
    <property type="component" value="Unassembled WGS sequence"/>
</dbReference>
<dbReference type="Gene3D" id="3.10.50.40">
    <property type="match status" value="1"/>
</dbReference>
<dbReference type="OrthoDB" id="9812372at2"/>
<keyword evidence="11 14" id="KW-0413">Isomerase</keyword>
<dbReference type="Pfam" id="PF13624">
    <property type="entry name" value="SurA_N_3"/>
    <property type="match status" value="1"/>
</dbReference>
<name>A0A4S5BN41_9BURK</name>
<evidence type="ECO:0000256" key="1">
    <source>
        <dbReference type="ARBA" id="ARBA00004382"/>
    </source>
</evidence>